<keyword evidence="7" id="KW-0406">Ion transport</keyword>
<feature type="region of interest" description="Disordered" evidence="11">
    <location>
        <begin position="348"/>
        <end position="378"/>
    </location>
</feature>
<evidence type="ECO:0000256" key="10">
    <source>
        <dbReference type="SAM" id="Coils"/>
    </source>
</evidence>
<feature type="transmembrane region" description="Helical" evidence="12">
    <location>
        <begin position="200"/>
        <end position="220"/>
    </location>
</feature>
<evidence type="ECO:0000256" key="5">
    <source>
        <dbReference type="ARBA" id="ARBA00022882"/>
    </source>
</evidence>
<reference evidence="13 14" key="1">
    <citation type="journal article" date="2019" name="PLoS Pathog.">
        <title>Genome sequence of the bovine parasite Schistosoma bovis Tanzania.</title>
        <authorList>
            <person name="Oey H."/>
            <person name="Zakrzewski M."/>
            <person name="Gobert G."/>
            <person name="Gravermann K."/>
            <person name="Stoye J."/>
            <person name="Jones M."/>
            <person name="Mcmanus D."/>
            <person name="Krause L."/>
        </authorList>
    </citation>
    <scope>NUCLEOTIDE SEQUENCE [LARGE SCALE GENOMIC DNA]</scope>
    <source>
        <strain evidence="13 14">TAN1997</strain>
    </source>
</reference>
<accession>A0A430QDF9</accession>
<evidence type="ECO:0000256" key="12">
    <source>
        <dbReference type="SAM" id="Phobius"/>
    </source>
</evidence>
<keyword evidence="2" id="KW-0813">Transport</keyword>
<keyword evidence="6 12" id="KW-1133">Transmembrane helix</keyword>
<evidence type="ECO:0008006" key="15">
    <source>
        <dbReference type="Google" id="ProtNLM"/>
    </source>
</evidence>
<keyword evidence="9" id="KW-0407">Ion channel</keyword>
<dbReference type="InterPro" id="IPR031846">
    <property type="entry name" value="Hvcn1"/>
</dbReference>
<keyword evidence="14" id="KW-1185">Reference proteome</keyword>
<dbReference type="STRING" id="6184.A0A430QDF9"/>
<feature type="transmembrane region" description="Helical" evidence="12">
    <location>
        <begin position="86"/>
        <end position="108"/>
    </location>
</feature>
<feature type="transmembrane region" description="Helical" evidence="12">
    <location>
        <begin position="171"/>
        <end position="188"/>
    </location>
</feature>
<feature type="transmembrane region" description="Helical" evidence="12">
    <location>
        <begin position="232"/>
        <end position="253"/>
    </location>
</feature>
<dbReference type="PANTHER" id="PTHR46480:SF1">
    <property type="entry name" value="VOLTAGE-GATED HYDROGEN CHANNEL 1"/>
    <property type="match status" value="1"/>
</dbReference>
<feature type="coiled-coil region" evidence="10">
    <location>
        <begin position="307"/>
        <end position="341"/>
    </location>
</feature>
<evidence type="ECO:0000256" key="7">
    <source>
        <dbReference type="ARBA" id="ARBA00023065"/>
    </source>
</evidence>
<dbReference type="PANTHER" id="PTHR46480">
    <property type="entry name" value="F20B24.22"/>
    <property type="match status" value="1"/>
</dbReference>
<evidence type="ECO:0000256" key="4">
    <source>
        <dbReference type="ARBA" id="ARBA00022692"/>
    </source>
</evidence>
<proteinExistence type="predicted"/>
<evidence type="ECO:0000256" key="2">
    <source>
        <dbReference type="ARBA" id="ARBA00022448"/>
    </source>
</evidence>
<protein>
    <recommendedName>
        <fullName evidence="15">Voltage-gated hydrogen channel 1</fullName>
    </recommendedName>
</protein>
<evidence type="ECO:0000313" key="14">
    <source>
        <dbReference type="Proteomes" id="UP000290809"/>
    </source>
</evidence>
<evidence type="ECO:0000256" key="11">
    <source>
        <dbReference type="SAM" id="MobiDB-lite"/>
    </source>
</evidence>
<name>A0A430QDF9_SCHBO</name>
<sequence length="378" mass="43649">MHITMDESNKELINNVPHSRAKTRPSGKCTLARKRLKQVFNMRKYYLSVIGLTGFEALLVLCRVILETESLRLPPGNTQRLILEGQLALECLSLFTLTLFVVEVPFKIWAMGIRQWGRQLLFIIDGLVCAVCFSLDIYNIYRHSSRSLRGITSSKVLELCNYLHITSQADTASTFAEIFGLMIVYRLWYIKRFIKKGQLALECLSLFTLTLFVVEVPFKIWAMGIRQWGRQLLFIIDGLVCAVCFSLDIYNIYRHSSRSLRGITSSKVLELCNYLHITSQADTASTFAEIFGLMIVYRLCKQSIKRIQELQQVYGEADQRINQLENILQEQIDRKDNHRSISNVILDNKQGQQQTTRPMSKVNYSNRPAPRQFSNIER</sequence>
<keyword evidence="5" id="KW-0851">Voltage-gated channel</keyword>
<evidence type="ECO:0000256" key="8">
    <source>
        <dbReference type="ARBA" id="ARBA00023136"/>
    </source>
</evidence>
<evidence type="ECO:0000256" key="6">
    <source>
        <dbReference type="ARBA" id="ARBA00022989"/>
    </source>
</evidence>
<keyword evidence="8 12" id="KW-0472">Membrane</keyword>
<dbReference type="InterPro" id="IPR027359">
    <property type="entry name" value="Volt_channel_dom_sf"/>
</dbReference>
<keyword evidence="3" id="KW-1003">Cell membrane</keyword>
<evidence type="ECO:0000256" key="3">
    <source>
        <dbReference type="ARBA" id="ARBA00022475"/>
    </source>
</evidence>
<dbReference type="GO" id="GO:0030171">
    <property type="term" value="F:voltage-gated proton channel activity"/>
    <property type="evidence" value="ECO:0007669"/>
    <property type="project" value="InterPro"/>
</dbReference>
<feature type="transmembrane region" description="Helical" evidence="12">
    <location>
        <begin position="120"/>
        <end position="141"/>
    </location>
</feature>
<comment type="subcellular location">
    <subcellularLocation>
        <location evidence="1">Cell membrane</location>
        <topology evidence="1">Multi-pass membrane protein</topology>
    </subcellularLocation>
</comment>
<comment type="caution">
    <text evidence="13">The sequence shown here is derived from an EMBL/GenBank/DDBJ whole genome shotgun (WGS) entry which is preliminary data.</text>
</comment>
<evidence type="ECO:0000256" key="1">
    <source>
        <dbReference type="ARBA" id="ARBA00004651"/>
    </source>
</evidence>
<dbReference type="AlphaFoldDB" id="A0A430QDF9"/>
<dbReference type="GO" id="GO:0005886">
    <property type="term" value="C:plasma membrane"/>
    <property type="evidence" value="ECO:0007669"/>
    <property type="project" value="UniProtKB-SubCell"/>
</dbReference>
<organism evidence="13 14">
    <name type="scientific">Schistosoma bovis</name>
    <name type="common">Blood fluke</name>
    <dbReference type="NCBI Taxonomy" id="6184"/>
    <lineage>
        <taxon>Eukaryota</taxon>
        <taxon>Metazoa</taxon>
        <taxon>Spiralia</taxon>
        <taxon>Lophotrochozoa</taxon>
        <taxon>Platyhelminthes</taxon>
        <taxon>Trematoda</taxon>
        <taxon>Digenea</taxon>
        <taxon>Strigeidida</taxon>
        <taxon>Schistosomatoidea</taxon>
        <taxon>Schistosomatidae</taxon>
        <taxon>Schistosoma</taxon>
    </lineage>
</organism>
<evidence type="ECO:0000256" key="9">
    <source>
        <dbReference type="ARBA" id="ARBA00023303"/>
    </source>
</evidence>
<keyword evidence="4 12" id="KW-0812">Transmembrane</keyword>
<dbReference type="GO" id="GO:0034702">
    <property type="term" value="C:monoatomic ion channel complex"/>
    <property type="evidence" value="ECO:0007669"/>
    <property type="project" value="UniProtKB-KW"/>
</dbReference>
<keyword evidence="10" id="KW-0175">Coiled coil</keyword>
<gene>
    <name evidence="13" type="ORF">DC041_0012779</name>
</gene>
<feature type="transmembrane region" description="Helical" evidence="12">
    <location>
        <begin position="45"/>
        <end position="66"/>
    </location>
</feature>
<dbReference type="Proteomes" id="UP000290809">
    <property type="component" value="Unassembled WGS sequence"/>
</dbReference>
<dbReference type="EMBL" id="QMKO01001920">
    <property type="protein sequence ID" value="RTG85723.1"/>
    <property type="molecule type" value="Genomic_DNA"/>
</dbReference>
<evidence type="ECO:0000313" key="13">
    <source>
        <dbReference type="EMBL" id="RTG85723.1"/>
    </source>
</evidence>
<dbReference type="Gene3D" id="1.20.120.350">
    <property type="entry name" value="Voltage-gated potassium channels. Chain C"/>
    <property type="match status" value="2"/>
</dbReference>